<dbReference type="GO" id="GO:0000049">
    <property type="term" value="F:tRNA binding"/>
    <property type="evidence" value="ECO:0007669"/>
    <property type="project" value="TreeGrafter"/>
</dbReference>
<gene>
    <name evidence="11" type="ORF">FLK61_30865</name>
</gene>
<evidence type="ECO:0000256" key="8">
    <source>
        <dbReference type="RuleBase" id="RU003953"/>
    </source>
</evidence>
<feature type="domain" description="Poly A polymerase head" evidence="9">
    <location>
        <begin position="87"/>
        <end position="124"/>
    </location>
</feature>
<sequence length="351" mass="40019">MKELFMIKSKVFTKLVETGYETYVVGGAVRDALLGKPSRDIDIACAISEDALRSVFTRVVAIGREKQSYLVFHQGERAEVTLMVDTPIEEDLKRRDFTVNAIAAAGSVLIDPFNGQRALKEKRLSQVTSQSFIHDPIRLLRAVRMEQQLDVTMDAKTFSSFVENRELLFTASKERIIQELLKLRNEIKHSSRVLELLETLGFAVSEEFAPQLIKIAQRSDTSFLAVLLTDKRRVSLLPKKLKQRVLLYHAYVERVPTSIDLLRLNREEVRDVSFLRELRGSKTNLLDQYDRLPIKDIGDLSVTGLDLIQAGVEQGPEIAHVKTQLLIRILNGKLNNEKETLLRFVKQEMIT</sequence>
<feature type="domain" description="Poly A polymerase head" evidence="9">
    <location>
        <begin position="22"/>
        <end position="81"/>
    </location>
</feature>
<dbReference type="CDD" id="cd05398">
    <property type="entry name" value="NT_ClassII-CCAase"/>
    <property type="match status" value="1"/>
</dbReference>
<dbReference type="PANTHER" id="PTHR46173">
    <property type="entry name" value="CCA TRNA NUCLEOTIDYLTRANSFERASE 1, MITOCHONDRIAL"/>
    <property type="match status" value="1"/>
</dbReference>
<dbReference type="InterPro" id="IPR032810">
    <property type="entry name" value="CCA-adding_enz_C"/>
</dbReference>
<dbReference type="Gene3D" id="1.10.246.80">
    <property type="match status" value="1"/>
</dbReference>
<organism evidence="11 12">
    <name type="scientific">Paenalkalicoccus suaedae</name>
    <dbReference type="NCBI Taxonomy" id="2592382"/>
    <lineage>
        <taxon>Bacteria</taxon>
        <taxon>Bacillati</taxon>
        <taxon>Bacillota</taxon>
        <taxon>Bacilli</taxon>
        <taxon>Bacillales</taxon>
        <taxon>Bacillaceae</taxon>
        <taxon>Paenalkalicoccus</taxon>
    </lineage>
</organism>
<evidence type="ECO:0000256" key="5">
    <source>
        <dbReference type="ARBA" id="ARBA00022723"/>
    </source>
</evidence>
<keyword evidence="7 8" id="KW-0694">RNA-binding</keyword>
<dbReference type="SUPFAM" id="SSF81301">
    <property type="entry name" value="Nucleotidyltransferase"/>
    <property type="match status" value="1"/>
</dbReference>
<dbReference type="Proteomes" id="UP000318138">
    <property type="component" value="Chromosome"/>
</dbReference>
<evidence type="ECO:0000256" key="4">
    <source>
        <dbReference type="ARBA" id="ARBA00022695"/>
    </source>
</evidence>
<feature type="domain" description="CCA-adding enzyme C-terminal" evidence="10">
    <location>
        <begin position="275"/>
        <end position="345"/>
    </location>
</feature>
<dbReference type="InterPro" id="IPR002646">
    <property type="entry name" value="PolA_pol_head_dom"/>
</dbReference>
<evidence type="ECO:0000256" key="7">
    <source>
        <dbReference type="ARBA" id="ARBA00022884"/>
    </source>
</evidence>
<evidence type="ECO:0000256" key="1">
    <source>
        <dbReference type="ARBA" id="ARBA00001946"/>
    </source>
</evidence>
<keyword evidence="4" id="KW-0548">Nucleotidyltransferase</keyword>
<dbReference type="Gene3D" id="3.30.460.10">
    <property type="entry name" value="Beta Polymerase, domain 2"/>
    <property type="match status" value="1"/>
</dbReference>
<name>A0A859FD20_9BACI</name>
<comment type="similarity">
    <text evidence="8">Belongs to the tRNA nucleotidyltransferase/poly(A) polymerase family.</text>
</comment>
<dbReference type="Gene3D" id="1.10.3090.10">
    <property type="entry name" value="cca-adding enzyme, domain 2"/>
    <property type="match status" value="1"/>
</dbReference>
<protein>
    <recommendedName>
        <fullName evidence="13">CCA tRNA nucleotidyltransferase</fullName>
    </recommendedName>
</protein>
<comment type="cofactor">
    <cofactor evidence="1">
        <name>Mg(2+)</name>
        <dbReference type="ChEBI" id="CHEBI:18420"/>
    </cofactor>
</comment>
<dbReference type="GO" id="GO:0016779">
    <property type="term" value="F:nucleotidyltransferase activity"/>
    <property type="evidence" value="ECO:0007669"/>
    <property type="project" value="UniProtKB-KW"/>
</dbReference>
<dbReference type="InterPro" id="IPR043519">
    <property type="entry name" value="NT_sf"/>
</dbReference>
<proteinExistence type="inferred from homology"/>
<dbReference type="AlphaFoldDB" id="A0A859FD20"/>
<evidence type="ECO:0000256" key="2">
    <source>
        <dbReference type="ARBA" id="ARBA00022679"/>
    </source>
</evidence>
<evidence type="ECO:0000313" key="12">
    <source>
        <dbReference type="Proteomes" id="UP000318138"/>
    </source>
</evidence>
<reference evidence="12" key="1">
    <citation type="submission" date="2019-07" db="EMBL/GenBank/DDBJ databases">
        <title>Bacillus alkalisoli sp. nov. isolated from saline soil.</title>
        <authorList>
            <person name="Sun J.-Q."/>
            <person name="Xu L."/>
        </authorList>
    </citation>
    <scope>NUCLEOTIDE SEQUENCE [LARGE SCALE GENOMIC DNA]</scope>
    <source>
        <strain evidence="12">M4U3P1</strain>
    </source>
</reference>
<dbReference type="KEGG" id="psua:FLK61_30865"/>
<dbReference type="GO" id="GO:0046872">
    <property type="term" value="F:metal ion binding"/>
    <property type="evidence" value="ECO:0007669"/>
    <property type="project" value="UniProtKB-KW"/>
</dbReference>
<keyword evidence="2 8" id="KW-0808">Transferase</keyword>
<dbReference type="Pfam" id="PF01743">
    <property type="entry name" value="PolyA_pol"/>
    <property type="match status" value="2"/>
</dbReference>
<dbReference type="InterPro" id="IPR050264">
    <property type="entry name" value="Bact_CCA-adding_enz_type3_sf"/>
</dbReference>
<dbReference type="Pfam" id="PF13735">
    <property type="entry name" value="tRNA_NucTran2_2"/>
    <property type="match status" value="1"/>
</dbReference>
<dbReference type="SUPFAM" id="SSF81891">
    <property type="entry name" value="Poly A polymerase C-terminal region-like"/>
    <property type="match status" value="1"/>
</dbReference>
<evidence type="ECO:0000256" key="3">
    <source>
        <dbReference type="ARBA" id="ARBA00022694"/>
    </source>
</evidence>
<keyword evidence="12" id="KW-1185">Reference proteome</keyword>
<evidence type="ECO:0008006" key="13">
    <source>
        <dbReference type="Google" id="ProtNLM"/>
    </source>
</evidence>
<keyword evidence="3" id="KW-0819">tRNA processing</keyword>
<keyword evidence="6" id="KW-0460">Magnesium</keyword>
<accession>A0A859FD20</accession>
<evidence type="ECO:0000256" key="6">
    <source>
        <dbReference type="ARBA" id="ARBA00022842"/>
    </source>
</evidence>
<evidence type="ECO:0000259" key="9">
    <source>
        <dbReference type="Pfam" id="PF01743"/>
    </source>
</evidence>
<dbReference type="EMBL" id="CP041372">
    <property type="protein sequence ID" value="QKS71119.1"/>
    <property type="molecule type" value="Genomic_DNA"/>
</dbReference>
<keyword evidence="5" id="KW-0479">Metal-binding</keyword>
<evidence type="ECO:0000259" key="10">
    <source>
        <dbReference type="Pfam" id="PF13735"/>
    </source>
</evidence>
<dbReference type="GO" id="GO:0008033">
    <property type="term" value="P:tRNA processing"/>
    <property type="evidence" value="ECO:0007669"/>
    <property type="project" value="UniProtKB-KW"/>
</dbReference>
<evidence type="ECO:0000313" key="11">
    <source>
        <dbReference type="EMBL" id="QKS71119.1"/>
    </source>
</evidence>
<dbReference type="PANTHER" id="PTHR46173:SF1">
    <property type="entry name" value="CCA TRNA NUCLEOTIDYLTRANSFERASE 1, MITOCHONDRIAL"/>
    <property type="match status" value="1"/>
</dbReference>
<dbReference type="RefSeq" id="WP_176009155.1">
    <property type="nucleotide sequence ID" value="NZ_CP041372.2"/>
</dbReference>